<dbReference type="Proteomes" id="UP000199305">
    <property type="component" value="Unassembled WGS sequence"/>
</dbReference>
<keyword evidence="4 6" id="KW-0067">ATP-binding</keyword>
<keyword evidence="10" id="KW-1185">Reference proteome</keyword>
<dbReference type="AlphaFoldDB" id="A0A1G8XWZ4"/>
<dbReference type="Gene3D" id="1.25.40.10">
    <property type="entry name" value="Tetratricopeptide repeat domain"/>
    <property type="match status" value="1"/>
</dbReference>
<dbReference type="PROSITE" id="PS00108">
    <property type="entry name" value="PROTEIN_KINASE_ST"/>
    <property type="match status" value="1"/>
</dbReference>
<evidence type="ECO:0000256" key="1">
    <source>
        <dbReference type="ARBA" id="ARBA00022679"/>
    </source>
</evidence>
<evidence type="ECO:0000259" key="8">
    <source>
        <dbReference type="PROSITE" id="PS50011"/>
    </source>
</evidence>
<keyword evidence="7" id="KW-0812">Transmembrane</keyword>
<dbReference type="Pfam" id="PF00515">
    <property type="entry name" value="TPR_1"/>
    <property type="match status" value="1"/>
</dbReference>
<protein>
    <submittedName>
        <fullName evidence="9">Serine/threonine protein kinase</fullName>
    </submittedName>
</protein>
<dbReference type="PROSITE" id="PS00107">
    <property type="entry name" value="PROTEIN_KINASE_ATP"/>
    <property type="match status" value="1"/>
</dbReference>
<dbReference type="SMART" id="SM00220">
    <property type="entry name" value="S_TKc"/>
    <property type="match status" value="1"/>
</dbReference>
<dbReference type="Pfam" id="PF00069">
    <property type="entry name" value="Pkinase"/>
    <property type="match status" value="1"/>
</dbReference>
<evidence type="ECO:0000256" key="6">
    <source>
        <dbReference type="PROSITE-ProRule" id="PRU10141"/>
    </source>
</evidence>
<keyword evidence="9" id="KW-0723">Serine/threonine-protein kinase</keyword>
<dbReference type="EMBL" id="FNFH01000002">
    <property type="protein sequence ID" value="SDJ95021.1"/>
    <property type="molecule type" value="Genomic_DNA"/>
</dbReference>
<dbReference type="InterPro" id="IPR008271">
    <property type="entry name" value="Ser/Thr_kinase_AS"/>
</dbReference>
<dbReference type="PANTHER" id="PTHR43289:SF6">
    <property type="entry name" value="SERINE_THREONINE-PROTEIN KINASE NEKL-3"/>
    <property type="match status" value="1"/>
</dbReference>
<dbReference type="SMART" id="SM00028">
    <property type="entry name" value="TPR"/>
    <property type="match status" value="4"/>
</dbReference>
<dbReference type="InterPro" id="IPR000719">
    <property type="entry name" value="Prot_kinase_dom"/>
</dbReference>
<dbReference type="InterPro" id="IPR017441">
    <property type="entry name" value="Protein_kinase_ATP_BS"/>
</dbReference>
<dbReference type="PROSITE" id="PS50011">
    <property type="entry name" value="PROTEIN_KINASE_DOM"/>
    <property type="match status" value="1"/>
</dbReference>
<accession>A0A1G8XWZ4</accession>
<dbReference type="PANTHER" id="PTHR43289">
    <property type="entry name" value="MITOGEN-ACTIVATED PROTEIN KINASE KINASE KINASE 20-RELATED"/>
    <property type="match status" value="1"/>
</dbReference>
<evidence type="ECO:0000256" key="7">
    <source>
        <dbReference type="SAM" id="Phobius"/>
    </source>
</evidence>
<feature type="repeat" description="TPR" evidence="5">
    <location>
        <begin position="619"/>
        <end position="652"/>
    </location>
</feature>
<keyword evidence="1" id="KW-0808">Transferase</keyword>
<sequence length="858" mass="95912">MEIAEPAQTILGRYRLERALGAGGMGVVYLARDSKLHRQVAIKQLRADATSDSAAARIRSEARLLAQLNHPNIVQLHDVIERDGDIALVMEYVEGTTLKEWMRERTPTLREKLDLLMQVCRGLTEAHRLGIVHRDLKPDNILIATGSSGITAKITDFGIAKSLQQDSTEITRADHVAGTVDAMSPEQLQGEPLCPRSDLFSLGTIAYQLLCGARPFDKGDGGSLALAHKVIHDPHIPPQQACPELPGPLAALLDRLLAKQPQKRPESAQQVYEALAFLHQHQADDADSGELSATVTQLLRKPPSQRRKLYKRLGYAAGLALASIGALFFLYFPATTVRTVAVLDPDFEGIPADSRILLAHSIEEAMRDSVIHLEELQLIPNREIAPLKGRGYREIVAALNPDIVLLPQVRCRSSACDVTIERIDTPAWNTTNKVNFPIIAPEIFSSAQATHRETSKLFPEFTGGDTAADSIYSTQATYLKYIQLHRIVTQKLGLTRDTLGRIRSLIEEYPESFSSYQLLLRAAGELLARTQDREILIEVRNLLTASRITSELRKDQLWMDYYLLAEDTRMADKRLKMLESSGLNSYDWLMYKNRLSYMQGEYHSAAESLERAVLLRPTYKTYFNLGLAQYRINDFENSLKSFEKALQLYPEFSKALSMVAALHFTLGDLEKAISAYRELISKERSPYHLNNLAFAYMLTDNSAKAEPLFAEARKLAPQAGLYALNHGESLLAQARQEEAQEAYSAAAALTKGTSTKSAILVFALASAHLERREDAIKALHSVIDSSSNDMWLNYDIARTYLQLKDYSSAKIYLQRSINSKMNKRLLLTTEFVEACVNENFRSEFSSICPASDNMQPPK</sequence>
<dbReference type="InterPro" id="IPR011009">
    <property type="entry name" value="Kinase-like_dom_sf"/>
</dbReference>
<organism evidence="9 10">
    <name type="scientific">Microbulbifer yueqingensis</name>
    <dbReference type="NCBI Taxonomy" id="658219"/>
    <lineage>
        <taxon>Bacteria</taxon>
        <taxon>Pseudomonadati</taxon>
        <taxon>Pseudomonadota</taxon>
        <taxon>Gammaproteobacteria</taxon>
        <taxon>Cellvibrionales</taxon>
        <taxon>Microbulbiferaceae</taxon>
        <taxon>Microbulbifer</taxon>
    </lineage>
</organism>
<feature type="domain" description="Protein kinase" evidence="8">
    <location>
        <begin position="14"/>
        <end position="278"/>
    </location>
</feature>
<dbReference type="CDD" id="cd14014">
    <property type="entry name" value="STKc_PknB_like"/>
    <property type="match status" value="1"/>
</dbReference>
<dbReference type="RefSeq" id="WP_091510225.1">
    <property type="nucleotide sequence ID" value="NZ_FNFH01000002.1"/>
</dbReference>
<gene>
    <name evidence="9" type="ORF">SAMN05216212_1270</name>
</gene>
<dbReference type="OrthoDB" id="9801841at2"/>
<feature type="transmembrane region" description="Helical" evidence="7">
    <location>
        <begin position="313"/>
        <end position="332"/>
    </location>
</feature>
<evidence type="ECO:0000256" key="5">
    <source>
        <dbReference type="PROSITE-ProRule" id="PRU00339"/>
    </source>
</evidence>
<feature type="binding site" evidence="6">
    <location>
        <position position="43"/>
    </location>
    <ligand>
        <name>ATP</name>
        <dbReference type="ChEBI" id="CHEBI:30616"/>
    </ligand>
</feature>
<dbReference type="STRING" id="658219.SAMN05216212_1270"/>
<evidence type="ECO:0000256" key="3">
    <source>
        <dbReference type="ARBA" id="ARBA00022777"/>
    </source>
</evidence>
<keyword evidence="7" id="KW-1133">Transmembrane helix</keyword>
<dbReference type="SUPFAM" id="SSF48452">
    <property type="entry name" value="TPR-like"/>
    <property type="match status" value="2"/>
</dbReference>
<dbReference type="GO" id="GO:0005524">
    <property type="term" value="F:ATP binding"/>
    <property type="evidence" value="ECO:0007669"/>
    <property type="project" value="UniProtKB-UniRule"/>
</dbReference>
<evidence type="ECO:0000256" key="4">
    <source>
        <dbReference type="ARBA" id="ARBA00022840"/>
    </source>
</evidence>
<dbReference type="Gene3D" id="3.30.200.20">
    <property type="entry name" value="Phosphorylase Kinase, domain 1"/>
    <property type="match status" value="1"/>
</dbReference>
<evidence type="ECO:0000313" key="10">
    <source>
        <dbReference type="Proteomes" id="UP000199305"/>
    </source>
</evidence>
<name>A0A1G8XWZ4_9GAMM</name>
<dbReference type="InterPro" id="IPR019734">
    <property type="entry name" value="TPR_rpt"/>
</dbReference>
<keyword evidence="3 9" id="KW-0418">Kinase</keyword>
<dbReference type="GO" id="GO:0004674">
    <property type="term" value="F:protein serine/threonine kinase activity"/>
    <property type="evidence" value="ECO:0007669"/>
    <property type="project" value="UniProtKB-KW"/>
</dbReference>
<proteinExistence type="predicted"/>
<dbReference type="SUPFAM" id="SSF56112">
    <property type="entry name" value="Protein kinase-like (PK-like)"/>
    <property type="match status" value="1"/>
</dbReference>
<evidence type="ECO:0000313" key="9">
    <source>
        <dbReference type="EMBL" id="SDJ95021.1"/>
    </source>
</evidence>
<evidence type="ECO:0000256" key="2">
    <source>
        <dbReference type="ARBA" id="ARBA00022741"/>
    </source>
</evidence>
<dbReference type="InterPro" id="IPR011990">
    <property type="entry name" value="TPR-like_helical_dom_sf"/>
</dbReference>
<reference evidence="10" key="1">
    <citation type="submission" date="2016-10" db="EMBL/GenBank/DDBJ databases">
        <authorList>
            <person name="Varghese N."/>
            <person name="Submissions S."/>
        </authorList>
    </citation>
    <scope>NUCLEOTIDE SEQUENCE [LARGE SCALE GENOMIC DNA]</scope>
    <source>
        <strain evidence="10">CGMCC 1.10658</strain>
    </source>
</reference>
<keyword evidence="2 6" id="KW-0547">Nucleotide-binding</keyword>
<keyword evidence="5" id="KW-0802">TPR repeat</keyword>
<dbReference type="PROSITE" id="PS50293">
    <property type="entry name" value="TPR_REGION"/>
    <property type="match status" value="1"/>
</dbReference>
<feature type="repeat" description="TPR" evidence="5">
    <location>
        <begin position="653"/>
        <end position="686"/>
    </location>
</feature>
<dbReference type="PROSITE" id="PS50005">
    <property type="entry name" value="TPR"/>
    <property type="match status" value="2"/>
</dbReference>
<dbReference type="Pfam" id="PF13181">
    <property type="entry name" value="TPR_8"/>
    <property type="match status" value="2"/>
</dbReference>
<dbReference type="Gene3D" id="1.10.510.10">
    <property type="entry name" value="Transferase(Phosphotransferase) domain 1"/>
    <property type="match status" value="1"/>
</dbReference>
<keyword evidence="7" id="KW-0472">Membrane</keyword>